<dbReference type="Gene3D" id="1.10.760.10">
    <property type="entry name" value="Cytochrome c-like domain"/>
    <property type="match status" value="1"/>
</dbReference>
<feature type="domain" description="Di-haem cytochrome c peroxidase" evidence="3">
    <location>
        <begin position="30"/>
        <end position="121"/>
    </location>
</feature>
<dbReference type="EMBL" id="BJVY01000003">
    <property type="protein sequence ID" value="GEL69001.1"/>
    <property type="molecule type" value="Genomic_DNA"/>
</dbReference>
<accession>A0A511H655</accession>
<dbReference type="Proteomes" id="UP000321224">
    <property type="component" value="Unassembled WGS sequence"/>
</dbReference>
<dbReference type="InterPro" id="IPR004852">
    <property type="entry name" value="Di-haem_cyt_c_peroxidsae"/>
</dbReference>
<dbReference type="GO" id="GO:0009055">
    <property type="term" value="F:electron transfer activity"/>
    <property type="evidence" value="ECO:0007669"/>
    <property type="project" value="InterPro"/>
</dbReference>
<evidence type="ECO:0000313" key="4">
    <source>
        <dbReference type="EMBL" id="GEL69001.1"/>
    </source>
</evidence>
<proteinExistence type="predicted"/>
<dbReference type="Pfam" id="PF03150">
    <property type="entry name" value="CCP_MauG"/>
    <property type="match status" value="1"/>
</dbReference>
<dbReference type="GO" id="GO:0020037">
    <property type="term" value="F:heme binding"/>
    <property type="evidence" value="ECO:0007669"/>
    <property type="project" value="InterPro"/>
</dbReference>
<evidence type="ECO:0000256" key="1">
    <source>
        <dbReference type="ARBA" id="ARBA00004196"/>
    </source>
</evidence>
<comment type="caution">
    <text evidence="4">The sequence shown here is derived from an EMBL/GenBank/DDBJ whole genome shotgun (WGS) entry which is preliminary data.</text>
</comment>
<sequence length="124" mass="13544">MWKRPLLAKRGGPIPAAPAYRPFPRPLTPEGVALGRWLFYAPHLSSDRQVSCATCHEQARAFADDAALTQRGVSGRPLARHAPALINLAWVEGLIWDGGTKNLESLSLAPLKHPDEMGNSQLRS</sequence>
<keyword evidence="6" id="KW-1185">Reference proteome</keyword>
<dbReference type="GO" id="GO:0004130">
    <property type="term" value="F:cytochrome-c peroxidase activity"/>
    <property type="evidence" value="ECO:0007669"/>
    <property type="project" value="TreeGrafter"/>
</dbReference>
<keyword evidence="5" id="KW-0575">Peroxidase</keyword>
<evidence type="ECO:0000313" key="5">
    <source>
        <dbReference type="EMBL" id="SDD38124.1"/>
    </source>
</evidence>
<evidence type="ECO:0000259" key="3">
    <source>
        <dbReference type="Pfam" id="PF03150"/>
    </source>
</evidence>
<dbReference type="PANTHER" id="PTHR30600:SF14">
    <property type="entry name" value="CYTOCHROME C PEROXIDASE"/>
    <property type="match status" value="1"/>
</dbReference>
<evidence type="ECO:0000313" key="6">
    <source>
        <dbReference type="Proteomes" id="UP000198717"/>
    </source>
</evidence>
<dbReference type="EMBL" id="FNAJ01000001">
    <property type="protein sequence ID" value="SDD38124.1"/>
    <property type="molecule type" value="Genomic_DNA"/>
</dbReference>
<name>A0A511H655_9BACT</name>
<gene>
    <name evidence="4" type="ORF">MVI01_07850</name>
    <name evidence="5" type="ORF">SAMN04488504_101659</name>
</gene>
<dbReference type="InterPro" id="IPR036909">
    <property type="entry name" value="Cyt_c-like_dom_sf"/>
</dbReference>
<reference evidence="4 7" key="2">
    <citation type="submission" date="2019-07" db="EMBL/GenBank/DDBJ databases">
        <title>Whole genome shotgun sequence of Myxococcus virescens NBRC 100334.</title>
        <authorList>
            <person name="Hosoyama A."/>
            <person name="Uohara A."/>
            <person name="Ohji S."/>
            <person name="Ichikawa N."/>
        </authorList>
    </citation>
    <scope>NUCLEOTIDE SEQUENCE [LARGE SCALE GENOMIC DNA]</scope>
    <source>
        <strain evidence="4 7">NBRC 100334</strain>
    </source>
</reference>
<evidence type="ECO:0000256" key="2">
    <source>
        <dbReference type="ARBA" id="ARBA00023002"/>
    </source>
</evidence>
<evidence type="ECO:0000313" key="7">
    <source>
        <dbReference type="Proteomes" id="UP000321224"/>
    </source>
</evidence>
<protein>
    <submittedName>
        <fullName evidence="5">Di-haem cytochrome c peroxidase</fullName>
    </submittedName>
</protein>
<keyword evidence="2" id="KW-0560">Oxidoreductase</keyword>
<organism evidence="4 7">
    <name type="scientific">Myxococcus virescens</name>
    <dbReference type="NCBI Taxonomy" id="83456"/>
    <lineage>
        <taxon>Bacteria</taxon>
        <taxon>Pseudomonadati</taxon>
        <taxon>Myxococcota</taxon>
        <taxon>Myxococcia</taxon>
        <taxon>Myxococcales</taxon>
        <taxon>Cystobacterineae</taxon>
        <taxon>Myxococcaceae</taxon>
        <taxon>Myxococcus</taxon>
    </lineage>
</organism>
<comment type="subcellular location">
    <subcellularLocation>
        <location evidence="1">Cell envelope</location>
    </subcellularLocation>
</comment>
<dbReference type="GO" id="GO:0030313">
    <property type="term" value="C:cell envelope"/>
    <property type="evidence" value="ECO:0007669"/>
    <property type="project" value="UniProtKB-SubCell"/>
</dbReference>
<dbReference type="AlphaFoldDB" id="A0A511H655"/>
<dbReference type="PANTHER" id="PTHR30600">
    <property type="entry name" value="CYTOCHROME C PEROXIDASE-RELATED"/>
    <property type="match status" value="1"/>
</dbReference>
<dbReference type="InterPro" id="IPR051395">
    <property type="entry name" value="Cytochrome_c_Peroxidase/MauG"/>
</dbReference>
<reference evidence="5 6" key="1">
    <citation type="submission" date="2016-10" db="EMBL/GenBank/DDBJ databases">
        <authorList>
            <person name="Varghese N."/>
            <person name="Submissions S."/>
        </authorList>
    </citation>
    <scope>NUCLEOTIDE SEQUENCE [LARGE SCALE GENOMIC DNA]</scope>
    <source>
        <strain evidence="5 6">DSM 2260</strain>
    </source>
</reference>
<dbReference type="SUPFAM" id="SSF46626">
    <property type="entry name" value="Cytochrome c"/>
    <property type="match status" value="1"/>
</dbReference>
<dbReference type="Proteomes" id="UP000198717">
    <property type="component" value="Unassembled WGS sequence"/>
</dbReference>